<name>A0ABN9V858_9DINO</name>
<dbReference type="InterPro" id="IPR023214">
    <property type="entry name" value="HAD_sf"/>
</dbReference>
<dbReference type="NCBIfam" id="TIGR01484">
    <property type="entry name" value="HAD-SF-IIB"/>
    <property type="match status" value="1"/>
</dbReference>
<dbReference type="Proteomes" id="UP001189429">
    <property type="component" value="Unassembled WGS sequence"/>
</dbReference>
<evidence type="ECO:0000313" key="1">
    <source>
        <dbReference type="EMBL" id="CAK0869118.1"/>
    </source>
</evidence>
<dbReference type="PANTHER" id="PTHR10000:SF8">
    <property type="entry name" value="HAD SUPERFAMILY HYDROLASE-LIKE, TYPE 3"/>
    <property type="match status" value="1"/>
</dbReference>
<dbReference type="Gene3D" id="3.40.50.1000">
    <property type="entry name" value="HAD superfamily/HAD-like"/>
    <property type="match status" value="1"/>
</dbReference>
<accession>A0ABN9V858</accession>
<reference evidence="1" key="1">
    <citation type="submission" date="2023-10" db="EMBL/GenBank/DDBJ databases">
        <authorList>
            <person name="Chen Y."/>
            <person name="Shah S."/>
            <person name="Dougan E. K."/>
            <person name="Thang M."/>
            <person name="Chan C."/>
        </authorList>
    </citation>
    <scope>NUCLEOTIDE SEQUENCE [LARGE SCALE GENOMIC DNA]</scope>
</reference>
<dbReference type="SUPFAM" id="SSF56784">
    <property type="entry name" value="HAD-like"/>
    <property type="match status" value="1"/>
</dbReference>
<dbReference type="InterPro" id="IPR006379">
    <property type="entry name" value="HAD-SF_hydro_IIB"/>
</dbReference>
<comment type="caution">
    <text evidence="1">The sequence shown here is derived from an EMBL/GenBank/DDBJ whole genome shotgun (WGS) entry which is preliminary data.</text>
</comment>
<dbReference type="InterPro" id="IPR036412">
    <property type="entry name" value="HAD-like_sf"/>
</dbReference>
<evidence type="ECO:0008006" key="3">
    <source>
        <dbReference type="Google" id="ProtNLM"/>
    </source>
</evidence>
<protein>
    <recommendedName>
        <fullName evidence="3">Phosphoglycolate phosphatase</fullName>
    </recommendedName>
</protein>
<dbReference type="PANTHER" id="PTHR10000">
    <property type="entry name" value="PHOSPHOSERINE PHOSPHATASE"/>
    <property type="match status" value="1"/>
</dbReference>
<gene>
    <name evidence="1" type="ORF">PCOR1329_LOCUS55581</name>
</gene>
<dbReference type="Pfam" id="PF08282">
    <property type="entry name" value="Hydrolase_3"/>
    <property type="match status" value="1"/>
</dbReference>
<keyword evidence="2" id="KW-1185">Reference proteome</keyword>
<proteinExistence type="predicted"/>
<sequence>MLLAATRWEAAGPSYGSLRYVELAPQGPTWATDLIKSAGEPDVVLLPDLGGICSGRVLKFVLFTKPGEPGWASMPEVVRVLRLQLEAAGATVVDCGPRHCEVLPPGVHKGVGMLRLLEHLGVGADETLACGDGPNDVEMLQMAGVGAAVGNAGPEARAAADAVVASAEADGVADAVVRFALRQPAGAAQG</sequence>
<dbReference type="EMBL" id="CAUYUJ010016820">
    <property type="protein sequence ID" value="CAK0869118.1"/>
    <property type="molecule type" value="Genomic_DNA"/>
</dbReference>
<evidence type="ECO:0000313" key="2">
    <source>
        <dbReference type="Proteomes" id="UP001189429"/>
    </source>
</evidence>
<organism evidence="1 2">
    <name type="scientific">Prorocentrum cordatum</name>
    <dbReference type="NCBI Taxonomy" id="2364126"/>
    <lineage>
        <taxon>Eukaryota</taxon>
        <taxon>Sar</taxon>
        <taxon>Alveolata</taxon>
        <taxon>Dinophyceae</taxon>
        <taxon>Prorocentrales</taxon>
        <taxon>Prorocentraceae</taxon>
        <taxon>Prorocentrum</taxon>
    </lineage>
</organism>